<feature type="transmembrane region" description="Helical" evidence="8">
    <location>
        <begin position="390"/>
        <end position="407"/>
    </location>
</feature>
<keyword evidence="3" id="KW-0808">Transferase</keyword>
<evidence type="ECO:0000313" key="9">
    <source>
        <dbReference type="EMBL" id="MBY8887667.1"/>
    </source>
</evidence>
<feature type="transmembrane region" description="Helical" evidence="8">
    <location>
        <begin position="258"/>
        <end position="287"/>
    </location>
</feature>
<evidence type="ECO:0000256" key="1">
    <source>
        <dbReference type="ARBA" id="ARBA00004651"/>
    </source>
</evidence>
<keyword evidence="4 8" id="KW-0812">Transmembrane</keyword>
<reference evidence="9 10" key="1">
    <citation type="submission" date="2021-08" db="EMBL/GenBank/DDBJ databases">
        <title>Streptomyces sp. PTM05 isolated from lichen.</title>
        <authorList>
            <person name="Somphong A."/>
            <person name="Phongsopitanun W."/>
            <person name="Tanasupawat S."/>
        </authorList>
    </citation>
    <scope>NUCLEOTIDE SEQUENCE [LARGE SCALE GENOMIC DNA]</scope>
    <source>
        <strain evidence="9 10">Ptm05</strain>
    </source>
</reference>
<dbReference type="Pfam" id="PF09594">
    <property type="entry name" value="GT87"/>
    <property type="match status" value="1"/>
</dbReference>
<evidence type="ECO:0000256" key="3">
    <source>
        <dbReference type="ARBA" id="ARBA00022679"/>
    </source>
</evidence>
<evidence type="ECO:0000256" key="8">
    <source>
        <dbReference type="SAM" id="Phobius"/>
    </source>
</evidence>
<evidence type="ECO:0000256" key="5">
    <source>
        <dbReference type="ARBA" id="ARBA00022989"/>
    </source>
</evidence>
<organism evidence="9 10">
    <name type="scientific">Streptantibioticus parmotrematis</name>
    <dbReference type="NCBI Taxonomy" id="2873249"/>
    <lineage>
        <taxon>Bacteria</taxon>
        <taxon>Bacillati</taxon>
        <taxon>Actinomycetota</taxon>
        <taxon>Actinomycetes</taxon>
        <taxon>Kitasatosporales</taxon>
        <taxon>Streptomycetaceae</taxon>
        <taxon>Streptantibioticus</taxon>
    </lineage>
</organism>
<feature type="transmembrane region" description="Helical" evidence="8">
    <location>
        <begin position="110"/>
        <end position="129"/>
    </location>
</feature>
<comment type="caution">
    <text evidence="9">The sequence shown here is derived from an EMBL/GenBank/DDBJ whole genome shotgun (WGS) entry which is preliminary data.</text>
</comment>
<evidence type="ECO:0000256" key="7">
    <source>
        <dbReference type="ARBA" id="ARBA00024033"/>
    </source>
</evidence>
<evidence type="ECO:0000256" key="2">
    <source>
        <dbReference type="ARBA" id="ARBA00022475"/>
    </source>
</evidence>
<comment type="similarity">
    <text evidence="7">Belongs to the glycosyltransferase 87 family.</text>
</comment>
<dbReference type="Proteomes" id="UP001198565">
    <property type="component" value="Unassembled WGS sequence"/>
</dbReference>
<keyword evidence="6 8" id="KW-0472">Membrane</keyword>
<protein>
    <submittedName>
        <fullName evidence="9">Glycosyltransferase 87 family protein</fullName>
    </submittedName>
</protein>
<feature type="transmembrane region" description="Helical" evidence="8">
    <location>
        <begin position="53"/>
        <end position="74"/>
    </location>
</feature>
<comment type="subcellular location">
    <subcellularLocation>
        <location evidence="1">Cell membrane</location>
        <topology evidence="1">Multi-pass membrane protein</topology>
    </subcellularLocation>
</comment>
<feature type="transmembrane region" description="Helical" evidence="8">
    <location>
        <begin position="86"/>
        <end position="103"/>
    </location>
</feature>
<feature type="transmembrane region" description="Helical" evidence="8">
    <location>
        <begin position="334"/>
        <end position="362"/>
    </location>
</feature>
<evidence type="ECO:0000313" key="10">
    <source>
        <dbReference type="Proteomes" id="UP001198565"/>
    </source>
</evidence>
<name>A0ABS7QWT7_9ACTN</name>
<feature type="transmembrane region" description="Helical" evidence="8">
    <location>
        <begin position="477"/>
        <end position="494"/>
    </location>
</feature>
<accession>A0ABS7QWT7</accession>
<sequence length="507" mass="53335">MGRCDSLRNADTGHGAAPCRAPRCHGVLVTAPPYTVSPGQNRRRVEGHGRDRVRTALTVALLAALTAATLATVLTGGTLGDPGRLLPWYGACWALFAGAAWAVRGVPRRIAVPLVVVGAVALSVAALAAPPRTSDDMYRYVWDGRVQAAGISPYTYAPDAPRLAGLREQWLFPTGTACRGWDLHTAPGGVCTLINRPTVHTIYPPVAEAWYFVVHLASPPGSRWKPFQVAGAVLVVAVVCALLWVLRRRGGDPRRAALWAWCPAVPFAAVNDAHVDTLGVLLLVVALGVGAGVRRGVSLGGAIAVKLLPGLALPGALSGVLARERPHRWRELTWTTLAAVGTVALTYLPYVAASGAGVIGFLPGYLQQEGYESGDVGRFALLRLVLPDSWAGPVAIAVVVGVALYVLRCGDPARPWRGALLVLGTAFVVTSPAYYWYALLVVGLVALDGCWEWLAVPAAGMVLYTGNALRWHGLAPQAWPFGVAAAVVAAGAVLRRRAAAHAQRGSV</sequence>
<evidence type="ECO:0000256" key="4">
    <source>
        <dbReference type="ARBA" id="ARBA00022692"/>
    </source>
</evidence>
<keyword evidence="5 8" id="KW-1133">Transmembrane helix</keyword>
<dbReference type="InterPro" id="IPR018584">
    <property type="entry name" value="GT87"/>
</dbReference>
<proteinExistence type="inferred from homology"/>
<gene>
    <name evidence="9" type="ORF">K7472_22905</name>
</gene>
<keyword evidence="2" id="KW-1003">Cell membrane</keyword>
<keyword evidence="10" id="KW-1185">Reference proteome</keyword>
<evidence type="ECO:0000256" key="6">
    <source>
        <dbReference type="ARBA" id="ARBA00023136"/>
    </source>
</evidence>
<feature type="transmembrane region" description="Helical" evidence="8">
    <location>
        <begin position="227"/>
        <end position="246"/>
    </location>
</feature>
<feature type="transmembrane region" description="Helical" evidence="8">
    <location>
        <begin position="299"/>
        <end position="322"/>
    </location>
</feature>
<dbReference type="EMBL" id="JAINVZ010000017">
    <property type="protein sequence ID" value="MBY8887667.1"/>
    <property type="molecule type" value="Genomic_DNA"/>
</dbReference>
<feature type="transmembrane region" description="Helical" evidence="8">
    <location>
        <begin position="419"/>
        <end position="437"/>
    </location>
</feature>